<gene>
    <name evidence="2" type="ORF">EST38_g11047</name>
</gene>
<keyword evidence="3" id="KW-1185">Reference proteome</keyword>
<name>A0A4Q2D5V5_9AGAR</name>
<proteinExistence type="predicted"/>
<reference evidence="2 3" key="1">
    <citation type="submission" date="2019-01" db="EMBL/GenBank/DDBJ databases">
        <title>Draft genome sequence of Psathyrella aberdarensis IHI B618.</title>
        <authorList>
            <person name="Buettner E."/>
            <person name="Kellner H."/>
        </authorList>
    </citation>
    <scope>NUCLEOTIDE SEQUENCE [LARGE SCALE GENOMIC DNA]</scope>
    <source>
        <strain evidence="2 3">IHI B618</strain>
    </source>
</reference>
<dbReference type="Gene3D" id="2.100.10.30">
    <property type="entry name" value="Jacalin-like lectin domain"/>
    <property type="match status" value="1"/>
</dbReference>
<sequence>MTSSYKANLTHSVAIIESPLFGDSSGKQFNDIETVVGFPASLTVHVNRPLKYITIMHGGVIDGIEVEYDRHDGQTTKFSHGTSSRSSYDPGVKKSTITIGDKENILAVSGLHGSSHWGVRILQLSFSICDTRTGKMRIAGPYGSGQSDSTPHPFHVTANGSFVALGGFAINTDSSLGQLKAAGKNGGLFGLTFFDISHRPV</sequence>
<dbReference type="SUPFAM" id="SSF51101">
    <property type="entry name" value="Mannose-binding lectins"/>
    <property type="match status" value="1"/>
</dbReference>
<dbReference type="OrthoDB" id="2943769at2759"/>
<dbReference type="InterPro" id="IPR036404">
    <property type="entry name" value="Jacalin-like_lectin_dom_sf"/>
</dbReference>
<evidence type="ECO:0000313" key="2">
    <source>
        <dbReference type="EMBL" id="RXW14810.1"/>
    </source>
</evidence>
<accession>A0A4Q2D5V5</accession>
<feature type="domain" description="Jacalin-type lectin" evidence="1">
    <location>
        <begin position="21"/>
        <end position="176"/>
    </location>
</feature>
<protein>
    <recommendedName>
        <fullName evidence="1">Jacalin-type lectin domain-containing protein</fullName>
    </recommendedName>
</protein>
<evidence type="ECO:0000259" key="1">
    <source>
        <dbReference type="Pfam" id="PF01419"/>
    </source>
</evidence>
<organism evidence="2 3">
    <name type="scientific">Candolleomyces aberdarensis</name>
    <dbReference type="NCBI Taxonomy" id="2316362"/>
    <lineage>
        <taxon>Eukaryota</taxon>
        <taxon>Fungi</taxon>
        <taxon>Dikarya</taxon>
        <taxon>Basidiomycota</taxon>
        <taxon>Agaricomycotina</taxon>
        <taxon>Agaricomycetes</taxon>
        <taxon>Agaricomycetidae</taxon>
        <taxon>Agaricales</taxon>
        <taxon>Agaricineae</taxon>
        <taxon>Psathyrellaceae</taxon>
        <taxon>Candolleomyces</taxon>
    </lineage>
</organism>
<dbReference type="Pfam" id="PF01419">
    <property type="entry name" value="Jacalin"/>
    <property type="match status" value="1"/>
</dbReference>
<evidence type="ECO:0000313" key="3">
    <source>
        <dbReference type="Proteomes" id="UP000290288"/>
    </source>
</evidence>
<dbReference type="Proteomes" id="UP000290288">
    <property type="component" value="Unassembled WGS sequence"/>
</dbReference>
<dbReference type="PANTHER" id="PTHR46506">
    <property type="entry name" value="OS05G0143600 PROTEIN"/>
    <property type="match status" value="1"/>
</dbReference>
<dbReference type="EMBL" id="SDEE01000642">
    <property type="protein sequence ID" value="RXW14810.1"/>
    <property type="molecule type" value="Genomic_DNA"/>
</dbReference>
<dbReference type="AlphaFoldDB" id="A0A4Q2D5V5"/>
<dbReference type="InterPro" id="IPR001229">
    <property type="entry name" value="Jacalin-like_lectin_dom"/>
</dbReference>
<comment type="caution">
    <text evidence="2">The sequence shown here is derived from an EMBL/GenBank/DDBJ whole genome shotgun (WGS) entry which is preliminary data.</text>
</comment>